<keyword evidence="1" id="KW-1133">Transmembrane helix</keyword>
<name>A0A833JCI4_9HYPH</name>
<dbReference type="EMBL" id="WEKV01000001">
    <property type="protein sequence ID" value="KAB7788072.1"/>
    <property type="molecule type" value="Genomic_DNA"/>
</dbReference>
<sequence>MGFLGTIFGWLGSGLVAAFGNSVLQPILKTIQNGQDANRSVAENTIQAEIQANNAKALIAPSFKGLIYLTALPAIAHWAAVVADSMPWLPYFGAHVVGSWRVGALPPDYVTIETIILTAFFVSSPLTTLAKAGAAAMLKR</sequence>
<dbReference type="AlphaFoldDB" id="A0A833JCI4"/>
<dbReference type="Proteomes" id="UP000469949">
    <property type="component" value="Unassembled WGS sequence"/>
</dbReference>
<keyword evidence="1" id="KW-0472">Membrane</keyword>
<feature type="transmembrane region" description="Helical" evidence="1">
    <location>
        <begin position="66"/>
        <end position="89"/>
    </location>
</feature>
<reference evidence="2 3" key="1">
    <citation type="submission" date="2019-10" db="EMBL/GenBank/DDBJ databases">
        <title>Draft Genome Sequence of the Caffeine Degrading Methylotroph Methylorubrum populi PINKEL.</title>
        <authorList>
            <person name="Dawson S.C."/>
            <person name="Zhang X."/>
            <person name="Wright M.E."/>
            <person name="Sharma G."/>
            <person name="Langner J.T."/>
            <person name="Ditty J.L."/>
            <person name="Subuyuj G.A."/>
        </authorList>
    </citation>
    <scope>NUCLEOTIDE SEQUENCE [LARGE SCALE GENOMIC DNA]</scope>
    <source>
        <strain evidence="2 3">Pinkel</strain>
    </source>
</reference>
<comment type="caution">
    <text evidence="2">The sequence shown here is derived from an EMBL/GenBank/DDBJ whole genome shotgun (WGS) entry which is preliminary data.</text>
</comment>
<evidence type="ECO:0000313" key="3">
    <source>
        <dbReference type="Proteomes" id="UP000469949"/>
    </source>
</evidence>
<feature type="transmembrane region" description="Helical" evidence="1">
    <location>
        <begin position="6"/>
        <end position="24"/>
    </location>
</feature>
<gene>
    <name evidence="2" type="ORF">F8B43_0077</name>
</gene>
<protein>
    <submittedName>
        <fullName evidence="2">Uncharacterized protein</fullName>
    </submittedName>
</protein>
<proteinExistence type="predicted"/>
<keyword evidence="1" id="KW-0812">Transmembrane</keyword>
<dbReference type="RefSeq" id="WP_152275598.1">
    <property type="nucleotide sequence ID" value="NZ_WEKV01000001.1"/>
</dbReference>
<evidence type="ECO:0000313" key="2">
    <source>
        <dbReference type="EMBL" id="KAB7788072.1"/>
    </source>
</evidence>
<feature type="transmembrane region" description="Helical" evidence="1">
    <location>
        <begin position="109"/>
        <end position="130"/>
    </location>
</feature>
<accession>A0A833JCI4</accession>
<organism evidence="2 3">
    <name type="scientific">Methylorubrum populi</name>
    <dbReference type="NCBI Taxonomy" id="223967"/>
    <lineage>
        <taxon>Bacteria</taxon>
        <taxon>Pseudomonadati</taxon>
        <taxon>Pseudomonadota</taxon>
        <taxon>Alphaproteobacteria</taxon>
        <taxon>Hyphomicrobiales</taxon>
        <taxon>Methylobacteriaceae</taxon>
        <taxon>Methylorubrum</taxon>
    </lineage>
</organism>
<evidence type="ECO:0000256" key="1">
    <source>
        <dbReference type="SAM" id="Phobius"/>
    </source>
</evidence>